<accession>A0ACC7ML26</accession>
<proteinExistence type="predicted"/>
<sequence length="226" mass="25015">MPGLLRDTLTALALYEHGELHEAGQRLADLLPQARQIAAADSLVISHVLMARLALVRGERETWLRLLIELERFGQQSGCTQAQCAAWLERSRVATLNNQLDVAQVALQTAQSISGRRSSKLAEHPRLGGFLQCLIDEGEPLAALLGRWGEQRCAHSDKTIAPISLTTREIQVLHLLAAGYRNRTIAQKLFLSESTVKTHLHKINVKLGARSRTQALAIARTRGWLD</sequence>
<gene>
    <name evidence="1" type="ORF">ACJEBM_00780</name>
</gene>
<keyword evidence="2" id="KW-1185">Reference proteome</keyword>
<dbReference type="EMBL" id="JBJHQE010000001">
    <property type="protein sequence ID" value="MFK9079214.1"/>
    <property type="molecule type" value="Genomic_DNA"/>
</dbReference>
<protein>
    <submittedName>
        <fullName evidence="1">Response regulator transcription factor</fullName>
    </submittedName>
</protein>
<evidence type="ECO:0000313" key="2">
    <source>
        <dbReference type="Proteomes" id="UP001622950"/>
    </source>
</evidence>
<organism evidence="1 2">
    <name type="scientific">Pseudomonas neuropathica</name>
    <dbReference type="NCBI Taxonomy" id="2730425"/>
    <lineage>
        <taxon>Bacteria</taxon>
        <taxon>Pseudomonadati</taxon>
        <taxon>Pseudomonadota</taxon>
        <taxon>Gammaproteobacteria</taxon>
        <taxon>Pseudomonadales</taxon>
        <taxon>Pseudomonadaceae</taxon>
        <taxon>Pseudomonas</taxon>
    </lineage>
</organism>
<dbReference type="Proteomes" id="UP001622950">
    <property type="component" value="Unassembled WGS sequence"/>
</dbReference>
<comment type="caution">
    <text evidence="1">The sequence shown here is derived from an EMBL/GenBank/DDBJ whole genome shotgun (WGS) entry which is preliminary data.</text>
</comment>
<evidence type="ECO:0000313" key="1">
    <source>
        <dbReference type="EMBL" id="MFK9079214.1"/>
    </source>
</evidence>
<reference evidence="1" key="1">
    <citation type="submission" date="2024-11" db="EMBL/GenBank/DDBJ databases">
        <authorList>
            <person name="Lucas J.A."/>
        </authorList>
    </citation>
    <scope>NUCLEOTIDE SEQUENCE</scope>
    <source>
        <strain evidence="1">Z 8.8</strain>
    </source>
</reference>
<name>A0ACC7ML26_9PSED</name>